<keyword evidence="1" id="KW-0472">Membrane</keyword>
<proteinExistence type="predicted"/>
<evidence type="ECO:0008006" key="7">
    <source>
        <dbReference type="Google" id="ProtNLM"/>
    </source>
</evidence>
<reference evidence="5 6" key="1">
    <citation type="journal article" date="2021" name="Int. J. Syst. Evol. Microbiol.">
        <title>Reticulibacter mediterranei gen. nov., sp. nov., within the new family Reticulibacteraceae fam. nov., and Ktedonospora formicarum gen. nov., sp. nov., Ktedonobacter robiniae sp. nov., Dictyobacter formicarum sp. nov. and Dictyobacter arantiisoli sp. nov., belonging to the class Ktedonobacteria.</title>
        <authorList>
            <person name="Yabe S."/>
            <person name="Zheng Y."/>
            <person name="Wang C.M."/>
            <person name="Sakai Y."/>
            <person name="Abe K."/>
            <person name="Yokota A."/>
            <person name="Donadio S."/>
            <person name="Cavaletti L."/>
            <person name="Monciardini P."/>
        </authorList>
    </citation>
    <scope>NUCLEOTIDE SEQUENCE [LARGE SCALE GENOMIC DNA]</scope>
    <source>
        <strain evidence="5 6">SOSP1-9</strain>
    </source>
</reference>
<feature type="domain" description="DUF2207" evidence="3">
    <location>
        <begin position="34"/>
        <end position="211"/>
    </location>
</feature>
<gene>
    <name evidence="5" type="ORF">KSZ_52270</name>
</gene>
<feature type="domain" description="Predicted membrane protein YciQ-like C-terminal" evidence="4">
    <location>
        <begin position="275"/>
        <end position="432"/>
    </location>
</feature>
<accession>A0ABQ3VPB8</accession>
<dbReference type="Proteomes" id="UP000635565">
    <property type="component" value="Unassembled WGS sequence"/>
</dbReference>
<dbReference type="RefSeq" id="WP_201364797.1">
    <property type="nucleotide sequence ID" value="NZ_BNJJ01000016.1"/>
</dbReference>
<feature type="transmembrane region" description="Helical" evidence="1">
    <location>
        <begin position="413"/>
        <end position="436"/>
    </location>
</feature>
<keyword evidence="2" id="KW-0732">Signal</keyword>
<keyword evidence="1" id="KW-1133">Transmembrane helix</keyword>
<evidence type="ECO:0000256" key="1">
    <source>
        <dbReference type="SAM" id="Phobius"/>
    </source>
</evidence>
<evidence type="ECO:0000259" key="4">
    <source>
        <dbReference type="Pfam" id="PF20990"/>
    </source>
</evidence>
<evidence type="ECO:0000256" key="2">
    <source>
        <dbReference type="SAM" id="SignalP"/>
    </source>
</evidence>
<dbReference type="Pfam" id="PF20990">
    <property type="entry name" value="DUF2207_C"/>
    <property type="match status" value="1"/>
</dbReference>
<keyword evidence="1" id="KW-0812">Transmembrane</keyword>
<comment type="caution">
    <text evidence="5">The sequence shown here is derived from an EMBL/GenBank/DDBJ whole genome shotgun (WGS) entry which is preliminary data.</text>
</comment>
<dbReference type="Pfam" id="PF09972">
    <property type="entry name" value="DUF2207"/>
    <property type="match status" value="1"/>
</dbReference>
<evidence type="ECO:0000313" key="5">
    <source>
        <dbReference type="EMBL" id="GHO87221.1"/>
    </source>
</evidence>
<keyword evidence="6" id="KW-1185">Reference proteome</keyword>
<dbReference type="InterPro" id="IPR018702">
    <property type="entry name" value="DUF2207"/>
</dbReference>
<evidence type="ECO:0000259" key="3">
    <source>
        <dbReference type="Pfam" id="PF09972"/>
    </source>
</evidence>
<name>A0ABQ3VPB8_9CHLR</name>
<evidence type="ECO:0000313" key="6">
    <source>
        <dbReference type="Proteomes" id="UP000635565"/>
    </source>
</evidence>
<dbReference type="InterPro" id="IPR048389">
    <property type="entry name" value="YciQ-like_C"/>
</dbReference>
<feature type="chain" id="PRO_5047086280" description="DUF2207 domain-containing protein" evidence="2">
    <location>
        <begin position="26"/>
        <end position="439"/>
    </location>
</feature>
<feature type="signal peptide" evidence="2">
    <location>
        <begin position="1"/>
        <end position="25"/>
    </location>
</feature>
<dbReference type="EMBL" id="BNJJ01000016">
    <property type="protein sequence ID" value="GHO87221.1"/>
    <property type="molecule type" value="Genomic_DNA"/>
</dbReference>
<feature type="transmembrane region" description="Helical" evidence="1">
    <location>
        <begin position="233"/>
        <end position="255"/>
    </location>
</feature>
<sequence>MIRRLCVVIPLVLLFLATLAPPALAAGDKTYSADNFNVTINIQNNGDLFITEAVTFRFVGGPFSFVYREIPTDRTDNISVVGASIDGKAMDQGTTAGSYEIGTGNPLKVTWHFQPQSDATHTFLLTYHVRGAIQQTPKANLLDWNALPTDYSYTIQKATVMVNYPTYAHLIGSPAVVQGPATITIPFAPGGVIYHANNLTASTPIEVGMQFQPGSLIKTAPQWQINQQEIQTFLAPGLLGALGITILSVLGMLFYKRKSQPKVVTPAVRAGSVNAPPADLSPAVAGALVNSPDRGKVSFNQALGSLFDLANRGAVTILENEQATGHATRTPADFSVQLQSLPDQLSAYESVLISCLFGEQPNGVEPIPFSKVYSRYQAQAGKFDAPIREEYQQRGFVEPTYSPAHKGLGRLSLVFFAIGLFGTIAGLIVAANLYMWPWV</sequence>
<organism evidence="5 6">
    <name type="scientific">Dictyobacter formicarum</name>
    <dbReference type="NCBI Taxonomy" id="2778368"/>
    <lineage>
        <taxon>Bacteria</taxon>
        <taxon>Bacillati</taxon>
        <taxon>Chloroflexota</taxon>
        <taxon>Ktedonobacteria</taxon>
        <taxon>Ktedonobacterales</taxon>
        <taxon>Dictyobacteraceae</taxon>
        <taxon>Dictyobacter</taxon>
    </lineage>
</organism>
<protein>
    <recommendedName>
        <fullName evidence="7">DUF2207 domain-containing protein</fullName>
    </recommendedName>
</protein>